<gene>
    <name evidence="3" type="ORF">CHC_T00007673001</name>
</gene>
<dbReference type="InterPro" id="IPR036397">
    <property type="entry name" value="RNaseH_sf"/>
</dbReference>
<evidence type="ECO:0000259" key="2">
    <source>
        <dbReference type="SMART" id="SM00474"/>
    </source>
</evidence>
<feature type="domain" description="3'-5' exonuclease" evidence="2">
    <location>
        <begin position="131"/>
        <end position="321"/>
    </location>
</feature>
<keyword evidence="4" id="KW-1185">Reference proteome</keyword>
<dbReference type="AlphaFoldDB" id="R7QTP1"/>
<dbReference type="EMBL" id="HG002301">
    <property type="protein sequence ID" value="CDF41063.1"/>
    <property type="molecule type" value="Genomic_DNA"/>
</dbReference>
<accession>R7QTP1</accession>
<dbReference type="Gene3D" id="3.30.420.10">
    <property type="entry name" value="Ribonuclease H-like superfamily/Ribonuclease H"/>
    <property type="match status" value="1"/>
</dbReference>
<dbReference type="InterPro" id="IPR012337">
    <property type="entry name" value="RNaseH-like_sf"/>
</dbReference>
<dbReference type="Proteomes" id="UP000012073">
    <property type="component" value="Unassembled WGS sequence"/>
</dbReference>
<name>R7QTP1_CHOCR</name>
<dbReference type="SUPFAM" id="SSF53098">
    <property type="entry name" value="Ribonuclease H-like"/>
    <property type="match status" value="1"/>
</dbReference>
<evidence type="ECO:0000313" key="3">
    <source>
        <dbReference type="EMBL" id="CDF41063.1"/>
    </source>
</evidence>
<organism evidence="3 4">
    <name type="scientific">Chondrus crispus</name>
    <name type="common">Carrageen Irish moss</name>
    <name type="synonym">Polymorpha crispa</name>
    <dbReference type="NCBI Taxonomy" id="2769"/>
    <lineage>
        <taxon>Eukaryota</taxon>
        <taxon>Rhodophyta</taxon>
        <taxon>Florideophyceae</taxon>
        <taxon>Rhodymeniophycidae</taxon>
        <taxon>Gigartinales</taxon>
        <taxon>Gigartinaceae</taxon>
        <taxon>Chondrus</taxon>
    </lineage>
</organism>
<evidence type="ECO:0000256" key="1">
    <source>
        <dbReference type="SAM" id="MobiDB-lite"/>
    </source>
</evidence>
<dbReference type="PANTHER" id="PTHR46628:SF1">
    <property type="entry name" value="PIRNA BIOGENESIS PROTEIN EXD1"/>
    <property type="match status" value="1"/>
</dbReference>
<dbReference type="GO" id="GO:0008408">
    <property type="term" value="F:3'-5' exonuclease activity"/>
    <property type="evidence" value="ECO:0007669"/>
    <property type="project" value="InterPro"/>
</dbReference>
<dbReference type="Pfam" id="PF01612">
    <property type="entry name" value="DNA_pol_A_exo1"/>
    <property type="match status" value="1"/>
</dbReference>
<dbReference type="InterPro" id="IPR052144">
    <property type="entry name" value="piRNA_biogenesis_EXD1"/>
</dbReference>
<dbReference type="GO" id="GO:1990923">
    <property type="term" value="C:PET complex"/>
    <property type="evidence" value="ECO:0007669"/>
    <property type="project" value="TreeGrafter"/>
</dbReference>
<feature type="region of interest" description="Disordered" evidence="1">
    <location>
        <begin position="71"/>
        <end position="128"/>
    </location>
</feature>
<dbReference type="GO" id="GO:0003676">
    <property type="term" value="F:nucleic acid binding"/>
    <property type="evidence" value="ECO:0007669"/>
    <property type="project" value="InterPro"/>
</dbReference>
<dbReference type="RefSeq" id="XP_005711357.1">
    <property type="nucleotide sequence ID" value="XM_005711300.1"/>
</dbReference>
<dbReference type="SMART" id="SM00474">
    <property type="entry name" value="35EXOc"/>
    <property type="match status" value="1"/>
</dbReference>
<protein>
    <recommendedName>
        <fullName evidence="2">3'-5' exonuclease domain-containing protein</fullName>
    </recommendedName>
</protein>
<dbReference type="STRING" id="2769.R7QTP1"/>
<proteinExistence type="predicted"/>
<dbReference type="PANTHER" id="PTHR46628">
    <property type="entry name" value="PIRNA BIOGENESIS PROTEIN EXD1"/>
    <property type="match status" value="1"/>
</dbReference>
<dbReference type="OrthoDB" id="368776at2759"/>
<reference evidence="4" key="1">
    <citation type="journal article" date="2013" name="Proc. Natl. Acad. Sci. U.S.A.">
        <title>Genome structure and metabolic features in the red seaweed Chondrus crispus shed light on evolution of the Archaeplastida.</title>
        <authorList>
            <person name="Collen J."/>
            <person name="Porcel B."/>
            <person name="Carre W."/>
            <person name="Ball S.G."/>
            <person name="Chaparro C."/>
            <person name="Tonon T."/>
            <person name="Barbeyron T."/>
            <person name="Michel G."/>
            <person name="Noel B."/>
            <person name="Valentin K."/>
            <person name="Elias M."/>
            <person name="Artiguenave F."/>
            <person name="Arun A."/>
            <person name="Aury J.M."/>
            <person name="Barbosa-Neto J.F."/>
            <person name="Bothwell J.H."/>
            <person name="Bouget F.Y."/>
            <person name="Brillet L."/>
            <person name="Cabello-Hurtado F."/>
            <person name="Capella-Gutierrez S."/>
            <person name="Charrier B."/>
            <person name="Cladiere L."/>
            <person name="Cock J.M."/>
            <person name="Coelho S.M."/>
            <person name="Colleoni C."/>
            <person name="Czjzek M."/>
            <person name="Da Silva C."/>
            <person name="Delage L."/>
            <person name="Denoeud F."/>
            <person name="Deschamps P."/>
            <person name="Dittami S.M."/>
            <person name="Gabaldon T."/>
            <person name="Gachon C.M."/>
            <person name="Groisillier A."/>
            <person name="Herve C."/>
            <person name="Jabbari K."/>
            <person name="Katinka M."/>
            <person name="Kloareg B."/>
            <person name="Kowalczyk N."/>
            <person name="Labadie K."/>
            <person name="Leblanc C."/>
            <person name="Lopez P.J."/>
            <person name="McLachlan D.H."/>
            <person name="Meslet-Cladiere L."/>
            <person name="Moustafa A."/>
            <person name="Nehr Z."/>
            <person name="Nyvall Collen P."/>
            <person name="Panaud O."/>
            <person name="Partensky F."/>
            <person name="Poulain J."/>
            <person name="Rensing S.A."/>
            <person name="Rousvoal S."/>
            <person name="Samson G."/>
            <person name="Symeonidi A."/>
            <person name="Weissenbach J."/>
            <person name="Zambounis A."/>
            <person name="Wincker P."/>
            <person name="Boyen C."/>
        </authorList>
    </citation>
    <scope>NUCLEOTIDE SEQUENCE [LARGE SCALE GENOMIC DNA]</scope>
    <source>
        <strain evidence="4">cv. Stackhouse</strain>
    </source>
</reference>
<dbReference type="GeneID" id="17319065"/>
<evidence type="ECO:0000313" key="4">
    <source>
        <dbReference type="Proteomes" id="UP000012073"/>
    </source>
</evidence>
<dbReference type="InterPro" id="IPR002562">
    <property type="entry name" value="3'-5'_exonuclease_dom"/>
</dbReference>
<dbReference type="Gramene" id="CDF41063">
    <property type="protein sequence ID" value="CDF41063"/>
    <property type="gene ID" value="CHC_T00007673001"/>
</dbReference>
<dbReference type="GO" id="GO:0006139">
    <property type="term" value="P:nucleobase-containing compound metabolic process"/>
    <property type="evidence" value="ECO:0007669"/>
    <property type="project" value="InterPro"/>
</dbReference>
<sequence>MPIKVREHLKLITYRDSSSAKKQPIISTHLSPEPICPVQLEGAVRDLLFTSRSLSATPSVPHCRMAGSRFDLLAPARGPPPRDAPERGPRRRRERLDTSGPRVVARRGNVSSAAPNRTEGRGNRRRKLPSTVLVSSVEECRRVVTRLSRFDRVAVDCEGVALSRKGKLCLVQVASVDGIFFFDVVDEKHGRQIFEEGGLRRLLENDRVSKVMHDCRHDSDALFHQFGVRLGPVVDTQVVFSELRKARGMEEGLPVSMRTLLKKFTGASEEDLVVKVAVRDQMSGDKELWQRRPLGEKAMQYARIDVEHLLFLEELLRGYLFDADRKAWETVREKSTEYVMVYRDDEDGPRKAQVRYDEMARMARRQRSKADKQKKMDMHQRTDPMRKFSFDAPKVVEALIAM</sequence>
<dbReference type="KEGG" id="ccp:CHC_T00007673001"/>